<name>A0ABV5YU86_9ACTN</name>
<evidence type="ECO:0000313" key="3">
    <source>
        <dbReference type="Proteomes" id="UP001589627"/>
    </source>
</evidence>
<dbReference type="RefSeq" id="WP_378210922.1">
    <property type="nucleotide sequence ID" value="NZ_JBHLZP010000446.1"/>
</dbReference>
<gene>
    <name evidence="2" type="ORF">ACFFNX_37975</name>
</gene>
<comment type="caution">
    <text evidence="2">The sequence shown here is derived from an EMBL/GenBank/DDBJ whole genome shotgun (WGS) entry which is preliminary data.</text>
</comment>
<keyword evidence="3" id="KW-1185">Reference proteome</keyword>
<dbReference type="InterPro" id="IPR036259">
    <property type="entry name" value="MFS_trans_sf"/>
</dbReference>
<feature type="transmembrane region" description="Helical" evidence="1">
    <location>
        <begin position="31"/>
        <end position="49"/>
    </location>
</feature>
<accession>A0ABV5YU86</accession>
<protein>
    <submittedName>
        <fullName evidence="2">Uncharacterized protein</fullName>
    </submittedName>
</protein>
<organism evidence="2 3">
    <name type="scientific">Actinoallomurus acaciae</name>
    <dbReference type="NCBI Taxonomy" id="502577"/>
    <lineage>
        <taxon>Bacteria</taxon>
        <taxon>Bacillati</taxon>
        <taxon>Actinomycetota</taxon>
        <taxon>Actinomycetes</taxon>
        <taxon>Streptosporangiales</taxon>
        <taxon>Thermomonosporaceae</taxon>
        <taxon>Actinoallomurus</taxon>
    </lineage>
</organism>
<proteinExistence type="predicted"/>
<dbReference type="SUPFAM" id="SSF103473">
    <property type="entry name" value="MFS general substrate transporter"/>
    <property type="match status" value="1"/>
</dbReference>
<keyword evidence="1" id="KW-0472">Membrane</keyword>
<dbReference type="EMBL" id="JBHLZP010000446">
    <property type="protein sequence ID" value="MFB9837967.1"/>
    <property type="molecule type" value="Genomic_DNA"/>
</dbReference>
<evidence type="ECO:0000313" key="2">
    <source>
        <dbReference type="EMBL" id="MFB9837967.1"/>
    </source>
</evidence>
<evidence type="ECO:0000256" key="1">
    <source>
        <dbReference type="SAM" id="Phobius"/>
    </source>
</evidence>
<keyword evidence="1" id="KW-0812">Transmembrane</keyword>
<reference evidence="2 3" key="1">
    <citation type="submission" date="2024-09" db="EMBL/GenBank/DDBJ databases">
        <authorList>
            <person name="Sun Q."/>
            <person name="Mori K."/>
        </authorList>
    </citation>
    <scope>NUCLEOTIDE SEQUENCE [LARGE SCALE GENOMIC DNA]</scope>
    <source>
        <strain evidence="2 3">TBRC 0563</strain>
    </source>
</reference>
<keyword evidence="1" id="KW-1133">Transmembrane helix</keyword>
<sequence length="58" mass="6075">MGTVLFGVFYFLILFAQEVWGYSAIRAGAAFLPLAAVVLAGSAVASALLPQTAPARCW</sequence>
<dbReference type="Proteomes" id="UP001589627">
    <property type="component" value="Unassembled WGS sequence"/>
</dbReference>